<dbReference type="Proteomes" id="UP000317169">
    <property type="component" value="Unassembled WGS sequence"/>
</dbReference>
<gene>
    <name evidence="1" type="ORF">FKR84_02520</name>
</gene>
<evidence type="ECO:0000313" key="2">
    <source>
        <dbReference type="Proteomes" id="UP000317169"/>
    </source>
</evidence>
<proteinExistence type="predicted"/>
<dbReference type="EMBL" id="VIAR01000002">
    <property type="protein sequence ID" value="TQD40088.1"/>
    <property type="molecule type" value="Genomic_DNA"/>
</dbReference>
<dbReference type="RefSeq" id="WP_141420618.1">
    <property type="nucleotide sequence ID" value="NZ_VIAR01000002.1"/>
</dbReference>
<evidence type="ECO:0000313" key="1">
    <source>
        <dbReference type="EMBL" id="TQD40088.1"/>
    </source>
</evidence>
<name>A0A507ZWK9_9FLAO</name>
<reference evidence="1 2" key="1">
    <citation type="submission" date="2019-06" db="EMBL/GenBank/DDBJ databases">
        <title>Flavibacter putida gen. nov., sp. nov., a novel marine bacterium of the family Flavobacteriaceae isolated from coastal seawater.</title>
        <authorList>
            <person name="Feng X."/>
        </authorList>
    </citation>
    <scope>NUCLEOTIDE SEQUENCE [LARGE SCALE GENOMIC DNA]</scope>
    <source>
        <strain evidence="1 2">PLHSN227</strain>
    </source>
</reference>
<dbReference type="AlphaFoldDB" id="A0A507ZWK9"/>
<protein>
    <submittedName>
        <fullName evidence="1">T9SS type B sorting domain-containing protein</fullName>
    </submittedName>
</protein>
<dbReference type="OrthoDB" id="9765926at2"/>
<dbReference type="InterPro" id="IPR026341">
    <property type="entry name" value="T9SS_type_B"/>
</dbReference>
<comment type="caution">
    <text evidence="1">The sequence shown here is derived from an EMBL/GenBank/DDBJ whole genome shotgun (WGS) entry which is preliminary data.</text>
</comment>
<organism evidence="1 2">
    <name type="scientific">Haloflavibacter putidus</name>
    <dbReference type="NCBI Taxonomy" id="2576776"/>
    <lineage>
        <taxon>Bacteria</taxon>
        <taxon>Pseudomonadati</taxon>
        <taxon>Bacteroidota</taxon>
        <taxon>Flavobacteriia</taxon>
        <taxon>Flavobacteriales</taxon>
        <taxon>Flavobacteriaceae</taxon>
        <taxon>Haloflavibacter</taxon>
    </lineage>
</organism>
<sequence>MPFRIFIVCLFLPIFAFAQGEANYWYFGNNAGLNFNTSPPSSLSNGALSTSEGCSTISDESGNLLFYTDGRTVWNRNHQIMSNADYFSGSGLLGDPSSTSSGLIVPHPTNPDLYYVFTVDEPHHDNAAAYPNQGPGTPNGQYTDLPNSSVPQDDDGYNNGLNYSLVDMTLDGGLGNVVATEKNVHLVTYNPNDSEEIKYQVSEKITAVKGSDCNSIWVVTHFIDEFYAFKIDENGVEETPVITQIGPEIPIDSYRRAAIGYMKISPNGKKLIIAHNTITYNQVGNSDAEDGGVFLYDFNDETGQISNQTILVENINAYGVEFSMETKKAYATVTKGVNLRLYQWDLEAEDIANSMVQISGTTGGQATALQLAPNGKIYKTLINQNKLAVINNPELDGNAVDYSESLAGGALPLSNVSLFGLPPFIQSFFASRVNIIDDTTEEIVTELNLCDGENFTLQYSENIPGATYTWYKNETEIIGENNFTLNVSQESNQTLPHTTTYKLVIDPNDGSCPLKGIANVTFYPYPPAENLEVVQCDLDGLDQAVFNLETIKSELTNNDSTLEVTYFEAMAYAETNQNAIEDIQAYENYENPQQIFTRVKNTETGCTSFGEITLKVNNLALDSIKLQQCPTNDNGLEEFNLNEATNILQEIDSTFQVNYYLTEEEAYFEENSLSSISNYQNTTAFSQSIYARVSSDGGCEDIVEIQLEVENTIAIGEDKQLYYCQENFPQSIELNSGIPTSEINNYTFLWSPTNATSESININTAGEYTVTATHKTTGCYASRTFTIIESNQADFSVNTRGFQENNNEIEILLSENSLGDYEFSLDSEFTNYQDSPIFNNLSPGVYTVYVKDNNGCGIAAKEIVLLGAMQFFTPNEDGYNDRWGIIGRSKTNLRATKIYIFDRYGKLLKNFDGNFQGWDGTYNGKNMPSNDYWYKIVLENGRTVKGNFSLIR</sequence>
<dbReference type="Pfam" id="PF13585">
    <property type="entry name" value="CHU_C"/>
    <property type="match status" value="1"/>
</dbReference>
<keyword evidence="2" id="KW-1185">Reference proteome</keyword>
<dbReference type="NCBIfam" id="TIGR04131">
    <property type="entry name" value="Bac_Flav_CTERM"/>
    <property type="match status" value="1"/>
</dbReference>
<dbReference type="SUPFAM" id="SSF75011">
    <property type="entry name" value="3-carboxy-cis,cis-mucoante lactonizing enzyme"/>
    <property type="match status" value="1"/>
</dbReference>
<accession>A0A507ZWK9</accession>